<comment type="function">
    <text evidence="7">Single strand-specific metallo-endoribonuclease involved in late-stage 70S ribosome quality control and in maturation of the 3' terminus of the 16S rRNA.</text>
</comment>
<evidence type="ECO:0000256" key="3">
    <source>
        <dbReference type="ARBA" id="ARBA00022723"/>
    </source>
</evidence>
<accession>A0A1F5YFS4</accession>
<dbReference type="GO" id="GO:0006364">
    <property type="term" value="P:rRNA processing"/>
    <property type="evidence" value="ECO:0007669"/>
    <property type="project" value="UniProtKB-UniRule"/>
</dbReference>
<keyword evidence="4 7" id="KW-0255">Endonuclease</keyword>
<dbReference type="InterPro" id="IPR020549">
    <property type="entry name" value="YbeY_CS"/>
</dbReference>
<dbReference type="GO" id="GO:0008270">
    <property type="term" value="F:zinc ion binding"/>
    <property type="evidence" value="ECO:0007669"/>
    <property type="project" value="UniProtKB-UniRule"/>
</dbReference>
<dbReference type="Pfam" id="PF02130">
    <property type="entry name" value="YbeY"/>
    <property type="match status" value="1"/>
</dbReference>
<dbReference type="GO" id="GO:0004222">
    <property type="term" value="F:metalloendopeptidase activity"/>
    <property type="evidence" value="ECO:0007669"/>
    <property type="project" value="InterPro"/>
</dbReference>
<dbReference type="PROSITE" id="PS01306">
    <property type="entry name" value="UPF0054"/>
    <property type="match status" value="1"/>
</dbReference>
<dbReference type="EC" id="3.1.-.-" evidence="7"/>
<dbReference type="Proteomes" id="UP000176992">
    <property type="component" value="Unassembled WGS sequence"/>
</dbReference>
<dbReference type="NCBIfam" id="TIGR00043">
    <property type="entry name" value="rRNA maturation RNase YbeY"/>
    <property type="match status" value="1"/>
</dbReference>
<dbReference type="Gene3D" id="3.40.390.30">
    <property type="entry name" value="Metalloproteases ('zincins'), catalytic domain"/>
    <property type="match status" value="1"/>
</dbReference>
<dbReference type="SUPFAM" id="SSF55486">
    <property type="entry name" value="Metalloproteases ('zincins'), catalytic domain"/>
    <property type="match status" value="1"/>
</dbReference>
<feature type="binding site" evidence="7">
    <location>
        <position position="131"/>
    </location>
    <ligand>
        <name>Zn(2+)</name>
        <dbReference type="ChEBI" id="CHEBI:29105"/>
        <note>catalytic</note>
    </ligand>
</feature>
<keyword evidence="2 7" id="KW-0540">Nuclease</keyword>
<evidence type="ECO:0000256" key="1">
    <source>
        <dbReference type="ARBA" id="ARBA00010875"/>
    </source>
</evidence>
<evidence type="ECO:0000256" key="7">
    <source>
        <dbReference type="HAMAP-Rule" id="MF_00009"/>
    </source>
</evidence>
<evidence type="ECO:0000313" key="9">
    <source>
        <dbReference type="Proteomes" id="UP000176992"/>
    </source>
</evidence>
<evidence type="ECO:0000256" key="6">
    <source>
        <dbReference type="ARBA" id="ARBA00022833"/>
    </source>
</evidence>
<dbReference type="InterPro" id="IPR002036">
    <property type="entry name" value="YbeY"/>
</dbReference>
<comment type="caution">
    <text evidence="8">The sequence shown here is derived from an EMBL/GenBank/DDBJ whole genome shotgun (WGS) entry which is preliminary data.</text>
</comment>
<keyword evidence="6 7" id="KW-0862">Zinc</keyword>
<keyword evidence="7" id="KW-0698">rRNA processing</keyword>
<sequence length="155" mass="17408">MPKDRTAGLKLFLARTVRMKLEGLYSPLGKMLTDLLGAHGVTESELSLTFVGRDRIRRLNQRYLGRDRVTDVLAFDLSDAKGKAGDRPLVGDIYVCVARAAGQAKEREMSLEEELFRLAAHGALHLLGYDHERPGQALRMTRLQEEAVKKYFPVP</sequence>
<evidence type="ECO:0000256" key="4">
    <source>
        <dbReference type="ARBA" id="ARBA00022759"/>
    </source>
</evidence>
<dbReference type="InterPro" id="IPR023091">
    <property type="entry name" value="MetalPrtase_cat_dom_sf_prd"/>
</dbReference>
<dbReference type="EMBL" id="MFIV01000051">
    <property type="protein sequence ID" value="OGF98993.1"/>
    <property type="molecule type" value="Genomic_DNA"/>
</dbReference>
<dbReference type="HAMAP" id="MF_00009">
    <property type="entry name" value="Endoribonucl_YbeY"/>
    <property type="match status" value="1"/>
</dbReference>
<feature type="binding site" evidence="7">
    <location>
        <position position="121"/>
    </location>
    <ligand>
        <name>Zn(2+)</name>
        <dbReference type="ChEBI" id="CHEBI:29105"/>
        <note>catalytic</note>
    </ligand>
</feature>
<evidence type="ECO:0000313" key="8">
    <source>
        <dbReference type="EMBL" id="OGF98993.1"/>
    </source>
</evidence>
<comment type="subcellular location">
    <subcellularLocation>
        <location evidence="7">Cytoplasm</location>
    </subcellularLocation>
</comment>
<organism evidence="8 9">
    <name type="scientific">Candidatus Glassbacteria bacterium GWA2_58_10</name>
    <dbReference type="NCBI Taxonomy" id="1817865"/>
    <lineage>
        <taxon>Bacteria</taxon>
        <taxon>Candidatus Glassiibacteriota</taxon>
    </lineage>
</organism>
<dbReference type="AlphaFoldDB" id="A0A1F5YFS4"/>
<dbReference type="GO" id="GO:0005737">
    <property type="term" value="C:cytoplasm"/>
    <property type="evidence" value="ECO:0007669"/>
    <property type="project" value="UniProtKB-SubCell"/>
</dbReference>
<reference evidence="8 9" key="1">
    <citation type="journal article" date="2016" name="Nat. Commun.">
        <title>Thousands of microbial genomes shed light on interconnected biogeochemical processes in an aquifer system.</title>
        <authorList>
            <person name="Anantharaman K."/>
            <person name="Brown C.T."/>
            <person name="Hug L.A."/>
            <person name="Sharon I."/>
            <person name="Castelle C.J."/>
            <person name="Probst A.J."/>
            <person name="Thomas B.C."/>
            <person name="Singh A."/>
            <person name="Wilkins M.J."/>
            <person name="Karaoz U."/>
            <person name="Brodie E.L."/>
            <person name="Williams K.H."/>
            <person name="Hubbard S.S."/>
            <person name="Banfield J.F."/>
        </authorList>
    </citation>
    <scope>NUCLEOTIDE SEQUENCE [LARGE SCALE GENOMIC DNA]</scope>
</reference>
<evidence type="ECO:0000256" key="2">
    <source>
        <dbReference type="ARBA" id="ARBA00022722"/>
    </source>
</evidence>
<keyword evidence="7" id="KW-0963">Cytoplasm</keyword>
<comment type="cofactor">
    <cofactor evidence="7">
        <name>Zn(2+)</name>
        <dbReference type="ChEBI" id="CHEBI:29105"/>
    </cofactor>
    <text evidence="7">Binds 1 zinc ion.</text>
</comment>
<keyword evidence="7" id="KW-0690">Ribosome biogenesis</keyword>
<dbReference type="PANTHER" id="PTHR46986">
    <property type="entry name" value="ENDORIBONUCLEASE YBEY, CHLOROPLASTIC"/>
    <property type="match status" value="1"/>
</dbReference>
<name>A0A1F5YFS4_9BACT</name>
<dbReference type="GO" id="GO:0004521">
    <property type="term" value="F:RNA endonuclease activity"/>
    <property type="evidence" value="ECO:0007669"/>
    <property type="project" value="UniProtKB-UniRule"/>
</dbReference>
<gene>
    <name evidence="7" type="primary">ybeY</name>
    <name evidence="8" type="ORF">A2Z86_08700</name>
</gene>
<evidence type="ECO:0000256" key="5">
    <source>
        <dbReference type="ARBA" id="ARBA00022801"/>
    </source>
</evidence>
<protein>
    <recommendedName>
        <fullName evidence="7">Endoribonuclease YbeY</fullName>
        <ecNumber evidence="7">3.1.-.-</ecNumber>
    </recommendedName>
</protein>
<comment type="similarity">
    <text evidence="1 7">Belongs to the endoribonuclease YbeY family.</text>
</comment>
<keyword evidence="3 7" id="KW-0479">Metal-binding</keyword>
<keyword evidence="5 7" id="KW-0378">Hydrolase</keyword>
<dbReference type="PANTHER" id="PTHR46986:SF1">
    <property type="entry name" value="ENDORIBONUCLEASE YBEY, CHLOROPLASTIC"/>
    <property type="match status" value="1"/>
</dbReference>
<proteinExistence type="inferred from homology"/>
<feature type="binding site" evidence="7">
    <location>
        <position position="125"/>
    </location>
    <ligand>
        <name>Zn(2+)</name>
        <dbReference type="ChEBI" id="CHEBI:29105"/>
        <note>catalytic</note>
    </ligand>
</feature>